<gene>
    <name evidence="5" type="ORF">ACFPXP_05530</name>
</gene>
<name>A0ABW1ILD4_9BACL</name>
<proteinExistence type="predicted"/>
<dbReference type="Gene3D" id="2.60.40.680">
    <property type="match status" value="1"/>
</dbReference>
<feature type="signal peptide" evidence="2">
    <location>
        <begin position="1"/>
        <end position="31"/>
    </location>
</feature>
<organism evidence="5 6">
    <name type="scientific">Marinicrinis lubricantis</name>
    <dbReference type="NCBI Taxonomy" id="2086470"/>
    <lineage>
        <taxon>Bacteria</taxon>
        <taxon>Bacillati</taxon>
        <taxon>Bacillota</taxon>
        <taxon>Bacilli</taxon>
        <taxon>Bacillales</taxon>
        <taxon>Paenibacillaceae</taxon>
    </lineage>
</organism>
<dbReference type="Proteomes" id="UP001596250">
    <property type="component" value="Unassembled WGS sequence"/>
</dbReference>
<dbReference type="PROSITE" id="PS00018">
    <property type="entry name" value="EF_HAND_1"/>
    <property type="match status" value="2"/>
</dbReference>
<accession>A0ABW1ILD4</accession>
<feature type="chain" id="PRO_5047422028" evidence="2">
    <location>
        <begin position="32"/>
        <end position="1050"/>
    </location>
</feature>
<dbReference type="InterPro" id="IPR018247">
    <property type="entry name" value="EF_Hand_1_Ca_BS"/>
</dbReference>
<sequence>MILMRNMPKWVVMLLAAALLLCIVPTQQAQAAIRTTFGEPIEIGQPLESDSTIAIYDSVVGQEDGHNVLYTTLSGEPAQFNVINLDTYEVIRAIPLPLAKDSWTHVISPDGSYVYIASNQRLYRYSTSTKEIEDLGVIVAGETAIYGLSVDESGTVYGGTYPNAKVWRFDPETKQFSDYGRMSETNSYVRSLAFHDGAIYAGIGSTGSIVKLDPVTGEKTVIPLPPVEEVTGGQYPYVYNLDVVDQYLFAHLSGGGLSKLIVYDLELEQWRTEQFNNFHGNRVSQPMNGKAYFKLNGNGGLKLVELDLASFETRELKVELDFSMKGGGWAYINGNEQLPGATLVSITFDGRVAYFNIETETAIIQQPIVKGLPVPIQALEKGPDGRLYMSGYPGGKAAIYDPETQETELFTMGQAESIGFIGDKALFNVYPKAHIYELDTTLPIDETNPKELFQIGEEQDRPYVNLTAGSTMYMGTIPDYGKLGGALVVYDSASTSETKHKVFRNIVQDQSIVGLAYKDGKIYGSTSIYGGLDSDTTASLAKMFVWDTAAEEKIAEFTPELLQSRNVPMISGLTFGPDGLLWAAANGTIFALDPDTYEVEKSVNVYPETDNYGMWRPIHIRWGADGLLYTDLAGRLTVIDPDTLEAQSLGMNTALFTLGDDGNIYYSQSTRLYMIPVTSGEDTEPTDPPLPHLNVMNGSFEQTSSDGSIPGWSYFFSEETPNISYSISSEKAYSGSNSLKITDTSSNESVALASDPIAVVPGEAYDASVQLFIESGRSSVLWRFYDAEGKQVGSDTLAHIQTGQGNWQEVKLSAVAPDNAVTARMFASCSLAWMTTAYYDDFNINGKFPGEEPDGAGMLQLSVPSNPIYVNGTIDLTASVKNAGDLYAVDATLLYDAQKFTVERIEVSESFKSGHEVLFQSDMSEPGIIQFIASQLGDHAVRGDIDVAVVTFRALSPGDTQVILSKESTLAQSDADVTNELFPLDEDIIASISIGTIPGDFDGSGSIELYEIVAVAKRIGGAYDAVYDLNGDGQVDVADLSMIVMVYMEQ</sequence>
<dbReference type="InterPro" id="IPR036439">
    <property type="entry name" value="Dockerin_dom_sf"/>
</dbReference>
<feature type="domain" description="CBM-cenC" evidence="4">
    <location>
        <begin position="695"/>
        <end position="824"/>
    </location>
</feature>
<dbReference type="Gene3D" id="2.130.10.10">
    <property type="entry name" value="YVTN repeat-like/Quinoprotein amine dehydrogenase"/>
    <property type="match status" value="1"/>
</dbReference>
<evidence type="ECO:0000256" key="2">
    <source>
        <dbReference type="SAM" id="SignalP"/>
    </source>
</evidence>
<dbReference type="CDD" id="cd08547">
    <property type="entry name" value="Type_II_cohesin"/>
    <property type="match status" value="1"/>
</dbReference>
<evidence type="ECO:0000313" key="6">
    <source>
        <dbReference type="Proteomes" id="UP001596250"/>
    </source>
</evidence>
<evidence type="ECO:0000256" key="1">
    <source>
        <dbReference type="ARBA" id="ARBA00022801"/>
    </source>
</evidence>
<dbReference type="SUPFAM" id="SSF49384">
    <property type="entry name" value="Carbohydrate-binding domain"/>
    <property type="match status" value="1"/>
</dbReference>
<keyword evidence="6" id="KW-1185">Reference proteome</keyword>
<dbReference type="PANTHER" id="PTHR40274:SF3">
    <property type="entry name" value="VIRGINIAMYCIN B LYASE"/>
    <property type="match status" value="1"/>
</dbReference>
<dbReference type="InterPro" id="IPR002102">
    <property type="entry name" value="Cohesin_dom"/>
</dbReference>
<dbReference type="SUPFAM" id="SSF101898">
    <property type="entry name" value="NHL repeat"/>
    <property type="match status" value="1"/>
</dbReference>
<dbReference type="RefSeq" id="WP_379893173.1">
    <property type="nucleotide sequence ID" value="NZ_CBCSCT010000031.1"/>
</dbReference>
<dbReference type="InterPro" id="IPR051344">
    <property type="entry name" value="Vgb"/>
</dbReference>
<evidence type="ECO:0000313" key="5">
    <source>
        <dbReference type="EMBL" id="MFC5985891.1"/>
    </source>
</evidence>
<dbReference type="EMBL" id="JBHSQV010000033">
    <property type="protein sequence ID" value="MFC5985891.1"/>
    <property type="molecule type" value="Genomic_DNA"/>
</dbReference>
<dbReference type="Gene3D" id="1.10.1330.10">
    <property type="entry name" value="Dockerin domain"/>
    <property type="match status" value="1"/>
</dbReference>
<dbReference type="SUPFAM" id="SSF49785">
    <property type="entry name" value="Galactose-binding domain-like"/>
    <property type="match status" value="1"/>
</dbReference>
<dbReference type="Pfam" id="PF02018">
    <property type="entry name" value="CBM_4_9"/>
    <property type="match status" value="1"/>
</dbReference>
<dbReference type="Gene3D" id="2.60.120.260">
    <property type="entry name" value="Galactose-binding domain-like"/>
    <property type="match status" value="1"/>
</dbReference>
<dbReference type="InterPro" id="IPR008979">
    <property type="entry name" value="Galactose-bd-like_sf"/>
</dbReference>
<comment type="caution">
    <text evidence="5">The sequence shown here is derived from an EMBL/GenBank/DDBJ whole genome shotgun (WGS) entry which is preliminary data.</text>
</comment>
<evidence type="ECO:0000259" key="4">
    <source>
        <dbReference type="Pfam" id="PF02018"/>
    </source>
</evidence>
<dbReference type="Pfam" id="PF00963">
    <property type="entry name" value="Cohesin"/>
    <property type="match status" value="1"/>
</dbReference>
<dbReference type="PANTHER" id="PTHR40274">
    <property type="entry name" value="VIRGINIAMYCIN B LYASE"/>
    <property type="match status" value="1"/>
</dbReference>
<dbReference type="SUPFAM" id="SSF63829">
    <property type="entry name" value="Calcium-dependent phosphotriesterase"/>
    <property type="match status" value="1"/>
</dbReference>
<dbReference type="InterPro" id="IPR015943">
    <property type="entry name" value="WD40/YVTN_repeat-like_dom_sf"/>
</dbReference>
<keyword evidence="2" id="KW-0732">Signal</keyword>
<reference evidence="6" key="1">
    <citation type="journal article" date="2019" name="Int. J. Syst. Evol. Microbiol.">
        <title>The Global Catalogue of Microorganisms (GCM) 10K type strain sequencing project: providing services to taxonomists for standard genome sequencing and annotation.</title>
        <authorList>
            <consortium name="The Broad Institute Genomics Platform"/>
            <consortium name="The Broad Institute Genome Sequencing Center for Infectious Disease"/>
            <person name="Wu L."/>
            <person name="Ma J."/>
        </authorList>
    </citation>
    <scope>NUCLEOTIDE SEQUENCE [LARGE SCALE GENOMIC DNA]</scope>
    <source>
        <strain evidence="6">CCM 8749</strain>
    </source>
</reference>
<feature type="domain" description="Cohesin" evidence="3">
    <location>
        <begin position="860"/>
        <end position="977"/>
    </location>
</feature>
<dbReference type="InterPro" id="IPR003305">
    <property type="entry name" value="CenC_carb-bd"/>
</dbReference>
<evidence type="ECO:0000259" key="3">
    <source>
        <dbReference type="Pfam" id="PF00963"/>
    </source>
</evidence>
<keyword evidence="1" id="KW-0378">Hydrolase</keyword>
<dbReference type="InterPro" id="IPR008965">
    <property type="entry name" value="CBM2/CBM3_carb-bd_dom_sf"/>
</dbReference>
<protein>
    <submittedName>
        <fullName evidence="5">Cohesin domain-containing protein</fullName>
    </submittedName>
</protein>